<evidence type="ECO:0000313" key="3">
    <source>
        <dbReference type="Proteomes" id="UP000218676"/>
    </source>
</evidence>
<dbReference type="SUPFAM" id="SSF54593">
    <property type="entry name" value="Glyoxalase/Bleomycin resistance protein/Dihydroxybiphenyl dioxygenase"/>
    <property type="match status" value="1"/>
</dbReference>
<dbReference type="EMBL" id="AP018045">
    <property type="protein sequence ID" value="BAX53742.1"/>
    <property type="molecule type" value="Genomic_DNA"/>
</dbReference>
<dbReference type="AlphaFoldDB" id="A0AAD1CFY4"/>
<protein>
    <recommendedName>
        <fullName evidence="1">Glyoxalase/fosfomycin resistance/dioxygenase domain-containing protein</fullName>
    </recommendedName>
</protein>
<organism evidence="2 3">
    <name type="scientific">Photobacterium damsela subsp. piscicida</name>
    <name type="common">Pasteurella piscicida</name>
    <dbReference type="NCBI Taxonomy" id="38294"/>
    <lineage>
        <taxon>Bacteria</taxon>
        <taxon>Pseudomonadati</taxon>
        <taxon>Pseudomonadota</taxon>
        <taxon>Gammaproteobacteria</taxon>
        <taxon>Vibrionales</taxon>
        <taxon>Vibrionaceae</taxon>
        <taxon>Photobacterium</taxon>
    </lineage>
</organism>
<dbReference type="InterPro" id="IPR004360">
    <property type="entry name" value="Glyas_Fos-R_dOase_dom"/>
</dbReference>
<dbReference type="Proteomes" id="UP000218676">
    <property type="component" value="Chromosome 1"/>
</dbReference>
<accession>A0AAD1CFY4</accession>
<evidence type="ECO:0000313" key="2">
    <source>
        <dbReference type="EMBL" id="BAX53742.1"/>
    </source>
</evidence>
<dbReference type="Gene3D" id="3.10.180.10">
    <property type="entry name" value="2,3-Dihydroxybiphenyl 1,2-Dioxygenase, domain 1"/>
    <property type="match status" value="1"/>
</dbReference>
<dbReference type="InterPro" id="IPR029068">
    <property type="entry name" value="Glyas_Bleomycin-R_OHBP_Dase"/>
</dbReference>
<evidence type="ECO:0000259" key="1">
    <source>
        <dbReference type="Pfam" id="PF00903"/>
    </source>
</evidence>
<reference evidence="3" key="1">
    <citation type="submission" date="2017-05" db="EMBL/GenBank/DDBJ databases">
        <title>Whole genome sequence of fish pathogenic bacteria, Photobacterium damselae subsp. piscicida, strain 91-197, isolated from hybrid striped bass (Morone sp.) in USA.</title>
        <authorList>
            <person name="Teru Y."/>
            <person name="Hikima J."/>
            <person name="Kono T."/>
            <person name="Sakai M."/>
            <person name="Takano T."/>
            <person name="Hawke J.P."/>
            <person name="Takeyama H."/>
            <person name="Aoki T."/>
        </authorList>
    </citation>
    <scope>NUCLEOTIDE SEQUENCE [LARGE SCALE GENOMIC DNA]</scope>
    <source>
        <strain evidence="3">91-197</strain>
    </source>
</reference>
<name>A0AAD1CFY4_PHODP</name>
<proteinExistence type="predicted"/>
<sequence>MAISRVDTVSIPVTDQSIALAFYRDALGFELIRDHQSNVHKRWV</sequence>
<dbReference type="Pfam" id="PF00903">
    <property type="entry name" value="Glyoxalase"/>
    <property type="match status" value="1"/>
</dbReference>
<gene>
    <name evidence="2" type="ORF">PDPUS_1_02368</name>
</gene>
<feature type="domain" description="Glyoxalase/fosfomycin resistance/dioxygenase" evidence="1">
    <location>
        <begin position="5"/>
        <end position="36"/>
    </location>
</feature>